<evidence type="ECO:0008006" key="4">
    <source>
        <dbReference type="Google" id="ProtNLM"/>
    </source>
</evidence>
<feature type="signal peptide" evidence="1">
    <location>
        <begin position="1"/>
        <end position="19"/>
    </location>
</feature>
<evidence type="ECO:0000313" key="2">
    <source>
        <dbReference type="EMBL" id="EDQ87381.1"/>
    </source>
</evidence>
<sequence>MLLLSIHASFAVASAGVCAQRECPAPRAIRRPIQCKRGATFPAKLPRCQSRCLGPQLFRRAQRTEPRKYGRAAAIPFQRSHDCLTTPRDDHDVCAVIAPPSEAPVPIAQIIPNAFRPEPTPTPTEEELKDALKSRMDEACCAGTKAAQEMNLRSHTSNVCYVYEFKSFTEKRSTRDRTVPYAGQDVDGPERGLAPHPWAIGVMTPHPFVVSEDRKPVPHTSRVHACNNCAGLGNIMCTFCQGRGRSQCTFCNGIGRRSDGQPCSSCHSSGVRVCHTCNGSGRRMCSRCRGSGRLMTYLELIVTWSVHDSQKVFDEDAFCLPLDKVIQGQGRCVYQEQDAQVSLKSGTVQRVHVVRHLRSRGCLNVQVMALVGSPLPKIDAVASSLVQQHRTIIPSTERVLLQRQTVHAIPITHVTAHWNGKDFQYWMYGLDGKVHAPDYPQSCCCGCTIL</sequence>
<dbReference type="InParanoid" id="A9V5J5"/>
<gene>
    <name evidence="2" type="ORF">MONBRDRAFT_10213</name>
</gene>
<proteinExistence type="predicted"/>
<dbReference type="AlphaFoldDB" id="A9V5J5"/>
<dbReference type="InterPro" id="IPR052789">
    <property type="entry name" value="SSUH2_homolog"/>
</dbReference>
<keyword evidence="1" id="KW-0732">Signal</keyword>
<dbReference type="eggNOG" id="KOG2813">
    <property type="taxonomic scope" value="Eukaryota"/>
</dbReference>
<reference evidence="2 3" key="1">
    <citation type="journal article" date="2008" name="Nature">
        <title>The genome of the choanoflagellate Monosiga brevicollis and the origin of metazoans.</title>
        <authorList>
            <consortium name="JGI Sequencing"/>
            <person name="King N."/>
            <person name="Westbrook M.J."/>
            <person name="Young S.L."/>
            <person name="Kuo A."/>
            <person name="Abedin M."/>
            <person name="Chapman J."/>
            <person name="Fairclough S."/>
            <person name="Hellsten U."/>
            <person name="Isogai Y."/>
            <person name="Letunic I."/>
            <person name="Marr M."/>
            <person name="Pincus D."/>
            <person name="Putnam N."/>
            <person name="Rokas A."/>
            <person name="Wright K.J."/>
            <person name="Zuzow R."/>
            <person name="Dirks W."/>
            <person name="Good M."/>
            <person name="Goodstein D."/>
            <person name="Lemons D."/>
            <person name="Li W."/>
            <person name="Lyons J.B."/>
            <person name="Morris A."/>
            <person name="Nichols S."/>
            <person name="Richter D.J."/>
            <person name="Salamov A."/>
            <person name="Bork P."/>
            <person name="Lim W.A."/>
            <person name="Manning G."/>
            <person name="Miller W.T."/>
            <person name="McGinnis W."/>
            <person name="Shapiro H."/>
            <person name="Tjian R."/>
            <person name="Grigoriev I.V."/>
            <person name="Rokhsar D."/>
        </authorList>
    </citation>
    <scope>NUCLEOTIDE SEQUENCE [LARGE SCALE GENOMIC DNA]</scope>
    <source>
        <strain evidence="3">MX1 / ATCC 50154</strain>
    </source>
</reference>
<dbReference type="RefSeq" id="XP_001747994.1">
    <property type="nucleotide sequence ID" value="XM_001747942.1"/>
</dbReference>
<organism evidence="2 3">
    <name type="scientific">Monosiga brevicollis</name>
    <name type="common">Choanoflagellate</name>
    <dbReference type="NCBI Taxonomy" id="81824"/>
    <lineage>
        <taxon>Eukaryota</taxon>
        <taxon>Choanoflagellata</taxon>
        <taxon>Craspedida</taxon>
        <taxon>Salpingoecidae</taxon>
        <taxon>Monosiga</taxon>
    </lineage>
</organism>
<dbReference type="PANTHER" id="PTHR48465">
    <property type="entry name" value="PROTEIN SSUH2 HOMOLOG"/>
    <property type="match status" value="1"/>
</dbReference>
<accession>A9V5J5</accession>
<keyword evidence="3" id="KW-1185">Reference proteome</keyword>
<dbReference type="EMBL" id="CH991560">
    <property type="protein sequence ID" value="EDQ87381.1"/>
    <property type="molecule type" value="Genomic_DNA"/>
</dbReference>
<dbReference type="FunCoup" id="A9V5J5">
    <property type="interactions" value="217"/>
</dbReference>
<dbReference type="GeneID" id="5893253"/>
<dbReference type="OMA" id="KRCNTCS"/>
<dbReference type="PANTHER" id="PTHR48465:SF1">
    <property type="entry name" value="PROTEIN SSUH2 HOMOLOG"/>
    <property type="match status" value="1"/>
</dbReference>
<dbReference type="Proteomes" id="UP000001357">
    <property type="component" value="Unassembled WGS sequence"/>
</dbReference>
<feature type="chain" id="PRO_5002742817" description="Protein SSUH2 homolog" evidence="1">
    <location>
        <begin position="20"/>
        <end position="450"/>
    </location>
</feature>
<evidence type="ECO:0000256" key="1">
    <source>
        <dbReference type="SAM" id="SignalP"/>
    </source>
</evidence>
<protein>
    <recommendedName>
        <fullName evidence="4">Protein SSUH2 homolog</fullName>
    </recommendedName>
</protein>
<dbReference type="KEGG" id="mbr:MONBRDRAFT_10213"/>
<evidence type="ECO:0000313" key="3">
    <source>
        <dbReference type="Proteomes" id="UP000001357"/>
    </source>
</evidence>
<name>A9V5J5_MONBE</name>